<evidence type="ECO:0000313" key="1">
    <source>
        <dbReference type="EMBL" id="GIY87648.1"/>
    </source>
</evidence>
<dbReference type="AlphaFoldDB" id="A0AAV4X1L8"/>
<keyword evidence="2" id="KW-1185">Reference proteome</keyword>
<dbReference type="Proteomes" id="UP001054945">
    <property type="component" value="Unassembled WGS sequence"/>
</dbReference>
<accession>A0AAV4X1L8</accession>
<protein>
    <submittedName>
        <fullName evidence="1">Uncharacterized protein</fullName>
    </submittedName>
</protein>
<reference evidence="1 2" key="1">
    <citation type="submission" date="2021-06" db="EMBL/GenBank/DDBJ databases">
        <title>Caerostris extrusa draft genome.</title>
        <authorList>
            <person name="Kono N."/>
            <person name="Arakawa K."/>
        </authorList>
    </citation>
    <scope>NUCLEOTIDE SEQUENCE [LARGE SCALE GENOMIC DNA]</scope>
</reference>
<name>A0AAV4X1L8_CAEEX</name>
<gene>
    <name evidence="1" type="ORF">CEXT_291911</name>
</gene>
<sequence>MIPENPGRTSIFRRERGALSQSREGFDLLEKCRRPWPTTGCCADDDDDDSDNIYKLKLFLLKSNRGTARPMDFGYPSKAQQHDYGRFARLTSV</sequence>
<organism evidence="1 2">
    <name type="scientific">Caerostris extrusa</name>
    <name type="common">Bark spider</name>
    <name type="synonym">Caerostris bankana</name>
    <dbReference type="NCBI Taxonomy" id="172846"/>
    <lineage>
        <taxon>Eukaryota</taxon>
        <taxon>Metazoa</taxon>
        <taxon>Ecdysozoa</taxon>
        <taxon>Arthropoda</taxon>
        <taxon>Chelicerata</taxon>
        <taxon>Arachnida</taxon>
        <taxon>Araneae</taxon>
        <taxon>Araneomorphae</taxon>
        <taxon>Entelegynae</taxon>
        <taxon>Araneoidea</taxon>
        <taxon>Araneidae</taxon>
        <taxon>Caerostris</taxon>
    </lineage>
</organism>
<proteinExistence type="predicted"/>
<dbReference type="EMBL" id="BPLR01016959">
    <property type="protein sequence ID" value="GIY87648.1"/>
    <property type="molecule type" value="Genomic_DNA"/>
</dbReference>
<comment type="caution">
    <text evidence="1">The sequence shown here is derived from an EMBL/GenBank/DDBJ whole genome shotgun (WGS) entry which is preliminary data.</text>
</comment>
<evidence type="ECO:0000313" key="2">
    <source>
        <dbReference type="Proteomes" id="UP001054945"/>
    </source>
</evidence>